<organism evidence="2 3">
    <name type="scientific">Paenibacillus albiflavus</name>
    <dbReference type="NCBI Taxonomy" id="2545760"/>
    <lineage>
        <taxon>Bacteria</taxon>
        <taxon>Bacillati</taxon>
        <taxon>Bacillota</taxon>
        <taxon>Bacilli</taxon>
        <taxon>Bacillales</taxon>
        <taxon>Paenibacillaceae</taxon>
        <taxon>Paenibacillus</taxon>
    </lineage>
</organism>
<evidence type="ECO:0000313" key="3">
    <source>
        <dbReference type="Proteomes" id="UP000295418"/>
    </source>
</evidence>
<gene>
    <name evidence="2" type="ORF">E0485_22785</name>
</gene>
<dbReference type="PANTHER" id="PTHR43649:SF12">
    <property type="entry name" value="DIACETYLCHITOBIOSE BINDING PROTEIN DASA"/>
    <property type="match status" value="1"/>
</dbReference>
<dbReference type="InterPro" id="IPR050490">
    <property type="entry name" value="Bact_solute-bd_prot1"/>
</dbReference>
<name>A0A4R4DZ26_9BACL</name>
<accession>A0A4R4DZ26</accession>
<sequence>MKGKKLISLALTAVMIAPLLTACSMGAKSEDKKERVLRIATSNGYTGDDEYFRQQFTDIFEFNNPNIKIEIIPTGDDSERYSYYGPRATNEPPKEFKDPFVKMQELMEGDNPPDIVMMNYDQMSALLEKNLLSPLDSKIAEDKFDTTDYVPAVYDGIKSLSSDGKTYALAPLFNSTALIYNKKIFTDAGVEPPTDNMTWDDMFALASRISKPEGNKPIYGFSFNTSRWSDPFYDMNTYTSPLGLRYLNETGDKMTVDSDDWERVWKKFVDLQQQKAMMPVMDPNNPDNFQSNPDEEGPFAYDLFMSGRLGMTVYNYYQIANLIDVNKHASDIKNYSPIDWDVVTLPSHPEHPGVVAGINIAGLMGINTKATNVEDAWKFIKFVNSPEWAKLKSNSSYQLPARKSYIKPKDGLDYHIEAFYNVKPSSFSENDYSKFYRTMPNIGMVMDAGRNRLQDVMLGKTSPREALKLWQEQGDKIIQEIKSNPNGPITIDVSPMK</sequence>
<dbReference type="InterPro" id="IPR006059">
    <property type="entry name" value="SBP"/>
</dbReference>
<dbReference type="EMBL" id="SKFG01000042">
    <property type="protein sequence ID" value="TCZ71059.1"/>
    <property type="molecule type" value="Genomic_DNA"/>
</dbReference>
<evidence type="ECO:0000313" key="2">
    <source>
        <dbReference type="EMBL" id="TCZ71059.1"/>
    </source>
</evidence>
<comment type="caution">
    <text evidence="2">The sequence shown here is derived from an EMBL/GenBank/DDBJ whole genome shotgun (WGS) entry which is preliminary data.</text>
</comment>
<keyword evidence="3" id="KW-1185">Reference proteome</keyword>
<dbReference type="OrthoDB" id="2675752at2"/>
<feature type="signal peptide" evidence="1">
    <location>
        <begin position="1"/>
        <end position="22"/>
    </location>
</feature>
<dbReference type="SUPFAM" id="SSF53850">
    <property type="entry name" value="Periplasmic binding protein-like II"/>
    <property type="match status" value="1"/>
</dbReference>
<dbReference type="RefSeq" id="WP_132420351.1">
    <property type="nucleotide sequence ID" value="NZ_SKFG01000042.1"/>
</dbReference>
<feature type="chain" id="PRO_5039387901" evidence="1">
    <location>
        <begin position="23"/>
        <end position="497"/>
    </location>
</feature>
<dbReference type="AlphaFoldDB" id="A0A4R4DZ26"/>
<dbReference type="Pfam" id="PF01547">
    <property type="entry name" value="SBP_bac_1"/>
    <property type="match status" value="1"/>
</dbReference>
<evidence type="ECO:0000256" key="1">
    <source>
        <dbReference type="SAM" id="SignalP"/>
    </source>
</evidence>
<protein>
    <submittedName>
        <fullName evidence="2">Extracellular solute-binding protein</fullName>
    </submittedName>
</protein>
<dbReference type="PROSITE" id="PS51257">
    <property type="entry name" value="PROKAR_LIPOPROTEIN"/>
    <property type="match status" value="1"/>
</dbReference>
<dbReference type="PANTHER" id="PTHR43649">
    <property type="entry name" value="ARABINOSE-BINDING PROTEIN-RELATED"/>
    <property type="match status" value="1"/>
</dbReference>
<reference evidence="2 3" key="1">
    <citation type="submission" date="2019-03" db="EMBL/GenBank/DDBJ databases">
        <authorList>
            <person name="Kim M.K.M."/>
        </authorList>
    </citation>
    <scope>NUCLEOTIDE SEQUENCE [LARGE SCALE GENOMIC DNA]</scope>
    <source>
        <strain evidence="2 3">18JY21-1</strain>
    </source>
</reference>
<proteinExistence type="predicted"/>
<keyword evidence="1" id="KW-0732">Signal</keyword>
<dbReference type="Gene3D" id="3.40.190.10">
    <property type="entry name" value="Periplasmic binding protein-like II"/>
    <property type="match status" value="1"/>
</dbReference>
<dbReference type="Proteomes" id="UP000295418">
    <property type="component" value="Unassembled WGS sequence"/>
</dbReference>